<keyword evidence="3" id="KW-1185">Reference proteome</keyword>
<dbReference type="EMBL" id="FOUB01000024">
    <property type="protein sequence ID" value="SFM33880.1"/>
    <property type="molecule type" value="Genomic_DNA"/>
</dbReference>
<feature type="region of interest" description="Disordered" evidence="1">
    <location>
        <begin position="1"/>
        <end position="70"/>
    </location>
</feature>
<name>A0A1I4Q2J9_9PROT</name>
<evidence type="ECO:0000256" key="1">
    <source>
        <dbReference type="SAM" id="MobiDB-lite"/>
    </source>
</evidence>
<evidence type="ECO:0000313" key="3">
    <source>
        <dbReference type="Proteomes" id="UP000183287"/>
    </source>
</evidence>
<feature type="compositionally biased region" description="Basic and acidic residues" evidence="1">
    <location>
        <begin position="16"/>
        <end position="43"/>
    </location>
</feature>
<feature type="compositionally biased region" description="Polar residues" evidence="1">
    <location>
        <begin position="1"/>
        <end position="10"/>
    </location>
</feature>
<reference evidence="3" key="1">
    <citation type="submission" date="2016-10" db="EMBL/GenBank/DDBJ databases">
        <authorList>
            <person name="Varghese N."/>
            <person name="Submissions S."/>
        </authorList>
    </citation>
    <scope>NUCLEOTIDE SEQUENCE [LARGE SCALE GENOMIC DNA]</scope>
    <source>
        <strain evidence="3">Nm44</strain>
    </source>
</reference>
<proteinExistence type="predicted"/>
<gene>
    <name evidence="2" type="ORF">SAMN05421863_102430</name>
</gene>
<feature type="compositionally biased region" description="Polar residues" evidence="1">
    <location>
        <begin position="57"/>
        <end position="70"/>
    </location>
</feature>
<sequence length="70" mass="8064">MAALTGSSKGIPNAVDIHRRPEVANRRERLGDWEANSRHHDWPRTQGRASHGGRKQIQATSYRYQRQTEL</sequence>
<protein>
    <submittedName>
        <fullName evidence="2">Uncharacterized protein</fullName>
    </submittedName>
</protein>
<dbReference type="Proteomes" id="UP000183287">
    <property type="component" value="Unassembled WGS sequence"/>
</dbReference>
<evidence type="ECO:0000313" key="2">
    <source>
        <dbReference type="EMBL" id="SFM33880.1"/>
    </source>
</evidence>
<organism evidence="2 3">
    <name type="scientific">Nitrosomonas communis</name>
    <dbReference type="NCBI Taxonomy" id="44574"/>
    <lineage>
        <taxon>Bacteria</taxon>
        <taxon>Pseudomonadati</taxon>
        <taxon>Pseudomonadota</taxon>
        <taxon>Betaproteobacteria</taxon>
        <taxon>Nitrosomonadales</taxon>
        <taxon>Nitrosomonadaceae</taxon>
        <taxon>Nitrosomonas</taxon>
    </lineage>
</organism>
<dbReference type="AlphaFoldDB" id="A0A1I4Q2J9"/>
<accession>A0A1I4Q2J9</accession>